<sequence length="124" mass="14270">MILDMEEKKIEGRLPLITAVVKRKEWSKAVNLSRQRQQRQKKKTSCKGEVSDGQLSECCSIMSMNKTVPTSRKKKKYKVKGKKKRKTKIYFFFKGMTPIQRIKFISLCIAAGFKLTAILLAVVL</sequence>
<organism evidence="3">
    <name type="scientific">Chionoecetes opilio bacilliform virus</name>
    <dbReference type="NCBI Taxonomy" id="1825681"/>
    <lineage>
        <taxon>Viruses</taxon>
        <taxon>Viruses incertae sedis</taxon>
        <taxon>Naldaviricetes</taxon>
        <taxon>Nimaviridae</taxon>
    </lineage>
</organism>
<keyword evidence="2" id="KW-1133">Transmembrane helix</keyword>
<comment type="caution">
    <text evidence="3">The sequence shown here is derived from an EMBL/GenBank/DDBJ whole genome shotgun (WGS) entry which is preliminary data.</text>
</comment>
<dbReference type="EMBL" id="BDLS01000001">
    <property type="protein sequence ID" value="GAV93157.1"/>
    <property type="molecule type" value="Genomic_DNA"/>
</dbReference>
<feature type="transmembrane region" description="Helical" evidence="2">
    <location>
        <begin position="104"/>
        <end position="123"/>
    </location>
</feature>
<protein>
    <recommendedName>
        <fullName evidence="4">Transmembrane protein</fullName>
    </recommendedName>
</protein>
<feature type="region of interest" description="Disordered" evidence="1">
    <location>
        <begin position="31"/>
        <end position="52"/>
    </location>
</feature>
<evidence type="ECO:0000256" key="2">
    <source>
        <dbReference type="SAM" id="Phobius"/>
    </source>
</evidence>
<keyword evidence="2" id="KW-0812">Transmembrane</keyword>
<proteinExistence type="predicted"/>
<name>A0A1Q3DKV1_9VIRU</name>
<feature type="compositionally biased region" description="Basic residues" evidence="1">
    <location>
        <begin position="36"/>
        <end position="45"/>
    </location>
</feature>
<keyword evidence="2" id="KW-0472">Membrane</keyword>
<gene>
    <name evidence="3" type="ORF">SCV_033</name>
</gene>
<reference evidence="3" key="1">
    <citation type="submission" date="2017-01" db="EMBL/GenBank/DDBJ databases">
        <title>Draft genome sequence of uncultured bacilliform virus purified from snow crab.</title>
        <authorList>
            <person name="Takano T."/>
        </authorList>
    </citation>
    <scope>NUCLEOTIDE SEQUENCE</scope>
    <source>
        <strain evidence="3">Isolate_1</strain>
    </source>
</reference>
<accession>A0A1Q3DKV1</accession>
<evidence type="ECO:0000256" key="1">
    <source>
        <dbReference type="SAM" id="MobiDB-lite"/>
    </source>
</evidence>
<evidence type="ECO:0000313" key="3">
    <source>
        <dbReference type="EMBL" id="GAV93157.1"/>
    </source>
</evidence>
<evidence type="ECO:0008006" key="4">
    <source>
        <dbReference type="Google" id="ProtNLM"/>
    </source>
</evidence>